<comment type="caution">
    <text evidence="1">The sequence shown here is derived from an EMBL/GenBank/DDBJ whole genome shotgun (WGS) entry which is preliminary data.</text>
</comment>
<keyword evidence="2" id="KW-1185">Reference proteome</keyword>
<gene>
    <name evidence="1" type="ORF">FC752_09740</name>
</gene>
<proteinExistence type="predicted"/>
<protein>
    <submittedName>
        <fullName evidence="1">Uncharacterized protein</fullName>
    </submittedName>
</protein>
<evidence type="ECO:0000313" key="1">
    <source>
        <dbReference type="EMBL" id="TKI65047.1"/>
    </source>
</evidence>
<evidence type="ECO:0000313" key="2">
    <source>
        <dbReference type="Proteomes" id="UP000308539"/>
    </source>
</evidence>
<sequence>MLKKKLSFILITLLLMISIIILPQNNAVVANLTLDEVSYIVTEYLKLDEISETVIIEKEQELKARIGEDYFSELVQTLEKLNHVIASPEGKKLKEDIIHQANSAVVMTRISGCGAAALAAAAHTTAFTGLMTLAGVGGPVGWALGAAIG</sequence>
<name>A0ABY2TB26_9BACI</name>
<accession>A0ABY2TB26</accession>
<dbReference type="EMBL" id="SZPV01000019">
    <property type="protein sequence ID" value="TKI65047.1"/>
    <property type="molecule type" value="Genomic_DNA"/>
</dbReference>
<organism evidence="1 2">
    <name type="scientific">Lysinibacillus varians</name>
    <dbReference type="NCBI Taxonomy" id="1145276"/>
    <lineage>
        <taxon>Bacteria</taxon>
        <taxon>Bacillati</taxon>
        <taxon>Bacillota</taxon>
        <taxon>Bacilli</taxon>
        <taxon>Bacillales</taxon>
        <taxon>Bacillaceae</taxon>
        <taxon>Lysinibacillus</taxon>
    </lineage>
</organism>
<dbReference type="Proteomes" id="UP000308539">
    <property type="component" value="Unassembled WGS sequence"/>
</dbReference>
<reference evidence="1 2" key="1">
    <citation type="submission" date="2019-04" db="EMBL/GenBank/DDBJ databases">
        <title>Lysinibacillus genome sequencing.</title>
        <authorList>
            <person name="Dunlap C."/>
        </authorList>
    </citation>
    <scope>NUCLEOTIDE SEQUENCE [LARGE SCALE GENOMIC DNA]</scope>
    <source>
        <strain evidence="1 2">NBRC 109424</strain>
    </source>
</reference>
<dbReference type="RefSeq" id="WP_025219937.1">
    <property type="nucleotide sequence ID" value="NZ_CP006837.1"/>
</dbReference>